<dbReference type="AlphaFoldDB" id="A0A176W2W8"/>
<dbReference type="PANTHER" id="PTHR42913:SF4">
    <property type="entry name" value="ALTERNATIVE NAD(P)H-UBIQUINONE OXIDOREDUCTASE C1, CHLOROPLASTIC_MITOCHONDRIAL"/>
    <property type="match status" value="1"/>
</dbReference>
<keyword evidence="6" id="KW-1185">Reference proteome</keyword>
<proteinExistence type="predicted"/>
<evidence type="ECO:0000256" key="4">
    <source>
        <dbReference type="ARBA" id="ARBA00023002"/>
    </source>
</evidence>
<keyword evidence="4" id="KW-0560">Oxidoreductase</keyword>
<comment type="cofactor">
    <cofactor evidence="1">
        <name>FAD</name>
        <dbReference type="ChEBI" id="CHEBI:57692"/>
    </cofactor>
</comment>
<protein>
    <recommendedName>
        <fullName evidence="7">FAD/NAD(P)-binding domain-containing protein</fullName>
    </recommendedName>
</protein>
<dbReference type="GO" id="GO:0003955">
    <property type="term" value="F:NAD(P)H dehydrogenase (quinone) activity"/>
    <property type="evidence" value="ECO:0007669"/>
    <property type="project" value="TreeGrafter"/>
</dbReference>
<accession>A0A176W2W8</accession>
<keyword evidence="2" id="KW-0285">Flavoprotein</keyword>
<evidence type="ECO:0008006" key="7">
    <source>
        <dbReference type="Google" id="ProtNLM"/>
    </source>
</evidence>
<dbReference type="InterPro" id="IPR051169">
    <property type="entry name" value="NADH-Q_oxidoreductase"/>
</dbReference>
<dbReference type="PANTHER" id="PTHR42913">
    <property type="entry name" value="APOPTOSIS-INDUCING FACTOR 1"/>
    <property type="match status" value="1"/>
</dbReference>
<dbReference type="EMBL" id="LVLJ01002098">
    <property type="protein sequence ID" value="OAE26812.1"/>
    <property type="molecule type" value="Genomic_DNA"/>
</dbReference>
<organism evidence="5 6">
    <name type="scientific">Marchantia polymorpha subsp. ruderalis</name>
    <dbReference type="NCBI Taxonomy" id="1480154"/>
    <lineage>
        <taxon>Eukaryota</taxon>
        <taxon>Viridiplantae</taxon>
        <taxon>Streptophyta</taxon>
        <taxon>Embryophyta</taxon>
        <taxon>Marchantiophyta</taxon>
        <taxon>Marchantiopsida</taxon>
        <taxon>Marchantiidae</taxon>
        <taxon>Marchantiales</taxon>
        <taxon>Marchantiaceae</taxon>
        <taxon>Marchantia</taxon>
    </lineage>
</organism>
<dbReference type="GO" id="GO:0042372">
    <property type="term" value="P:phylloquinone biosynthetic process"/>
    <property type="evidence" value="ECO:0007669"/>
    <property type="project" value="TreeGrafter"/>
</dbReference>
<evidence type="ECO:0000313" key="6">
    <source>
        <dbReference type="Proteomes" id="UP000077202"/>
    </source>
</evidence>
<evidence type="ECO:0000313" key="5">
    <source>
        <dbReference type="EMBL" id="OAE26812.1"/>
    </source>
</evidence>
<name>A0A176W2W8_MARPO</name>
<evidence type="ECO:0000256" key="2">
    <source>
        <dbReference type="ARBA" id="ARBA00022630"/>
    </source>
</evidence>
<keyword evidence="3" id="KW-0274">FAD</keyword>
<dbReference type="GO" id="GO:0009507">
    <property type="term" value="C:chloroplast"/>
    <property type="evidence" value="ECO:0007669"/>
    <property type="project" value="TreeGrafter"/>
</dbReference>
<dbReference type="GO" id="GO:0019646">
    <property type="term" value="P:aerobic electron transport chain"/>
    <property type="evidence" value="ECO:0007669"/>
    <property type="project" value="TreeGrafter"/>
</dbReference>
<dbReference type="Gene3D" id="3.50.50.100">
    <property type="match status" value="1"/>
</dbReference>
<evidence type="ECO:0000256" key="1">
    <source>
        <dbReference type="ARBA" id="ARBA00001974"/>
    </source>
</evidence>
<sequence>MSLNGGKDIALCISYHGRTAGADRIVRRLVLTLGAERRLDFVLGAVENALSFIPLEDALEVDRRVTALERARCDSQDNPIQVVIVGFGYGGVELAATFAKRLE</sequence>
<dbReference type="Proteomes" id="UP000077202">
    <property type="component" value="Unassembled WGS sequence"/>
</dbReference>
<evidence type="ECO:0000256" key="3">
    <source>
        <dbReference type="ARBA" id="ARBA00022827"/>
    </source>
</evidence>
<comment type="caution">
    <text evidence="5">The sequence shown here is derived from an EMBL/GenBank/DDBJ whole genome shotgun (WGS) entry which is preliminary data.</text>
</comment>
<gene>
    <name evidence="5" type="ORF">AXG93_215s1080</name>
</gene>
<reference evidence="5" key="1">
    <citation type="submission" date="2016-03" db="EMBL/GenBank/DDBJ databases">
        <title>Mechanisms controlling the formation of the plant cell surface in tip-growing cells are functionally conserved among land plants.</title>
        <authorList>
            <person name="Honkanen S."/>
            <person name="Jones V.A."/>
            <person name="Morieri G."/>
            <person name="Champion C."/>
            <person name="Hetherington A.J."/>
            <person name="Kelly S."/>
            <person name="Saint-Marcoux D."/>
            <person name="Proust H."/>
            <person name="Prescott H."/>
            <person name="Dolan L."/>
        </authorList>
    </citation>
    <scope>NUCLEOTIDE SEQUENCE [LARGE SCALE GENOMIC DNA]</scope>
    <source>
        <tissue evidence="5">Whole gametophyte</tissue>
    </source>
</reference>